<evidence type="ECO:0000256" key="1">
    <source>
        <dbReference type="SAM" id="Phobius"/>
    </source>
</evidence>
<keyword evidence="3" id="KW-1185">Reference proteome</keyword>
<feature type="transmembrane region" description="Helical" evidence="1">
    <location>
        <begin position="131"/>
        <end position="155"/>
    </location>
</feature>
<protein>
    <recommendedName>
        <fullName evidence="4">ECF transporter S component</fullName>
    </recommendedName>
</protein>
<accession>A0ABT9YTV2</accession>
<gene>
    <name evidence="2" type="ORF">J2S23_001097</name>
</gene>
<sequence length="168" mass="19273">MTVREMARIAILASLCVALRLLFGPFPNIKPITALFLLLLNYLPFWHVVTIASLTMLVTGFYLGFGIWVLWQIIAYAVVLVIWKGFNKVLFRQKEKTLPMQSLLSGVMPFIYSLVIGIFSCLTYGGRLWPYLINGLSFDVVHAVSTVCFYPALFFSLRRFFNHEKGYF</sequence>
<evidence type="ECO:0000313" key="3">
    <source>
        <dbReference type="Proteomes" id="UP001223079"/>
    </source>
</evidence>
<proteinExistence type="predicted"/>
<name>A0ABT9YTV2_9STRE</name>
<evidence type="ECO:0008006" key="4">
    <source>
        <dbReference type="Google" id="ProtNLM"/>
    </source>
</evidence>
<comment type="caution">
    <text evidence="2">The sequence shown here is derived from an EMBL/GenBank/DDBJ whole genome shotgun (WGS) entry which is preliminary data.</text>
</comment>
<evidence type="ECO:0000313" key="2">
    <source>
        <dbReference type="EMBL" id="MDQ0222545.1"/>
    </source>
</evidence>
<organism evidence="2 3">
    <name type="scientific">Streptococcus moroccensis</name>
    <dbReference type="NCBI Taxonomy" id="1451356"/>
    <lineage>
        <taxon>Bacteria</taxon>
        <taxon>Bacillati</taxon>
        <taxon>Bacillota</taxon>
        <taxon>Bacilli</taxon>
        <taxon>Lactobacillales</taxon>
        <taxon>Streptococcaceae</taxon>
        <taxon>Streptococcus</taxon>
    </lineage>
</organism>
<feature type="transmembrane region" description="Helical" evidence="1">
    <location>
        <begin position="61"/>
        <end position="83"/>
    </location>
</feature>
<dbReference type="Gene3D" id="1.10.1760.20">
    <property type="match status" value="1"/>
</dbReference>
<dbReference type="EMBL" id="JAUSTM010000008">
    <property type="protein sequence ID" value="MDQ0222545.1"/>
    <property type="molecule type" value="Genomic_DNA"/>
</dbReference>
<feature type="transmembrane region" description="Helical" evidence="1">
    <location>
        <begin position="35"/>
        <end position="55"/>
    </location>
</feature>
<keyword evidence="1" id="KW-0472">Membrane</keyword>
<reference evidence="2 3" key="1">
    <citation type="submission" date="2023-07" db="EMBL/GenBank/DDBJ databases">
        <title>Genomic Encyclopedia of Type Strains, Phase IV (KMG-IV): sequencing the most valuable type-strain genomes for metagenomic binning, comparative biology and taxonomic classification.</title>
        <authorList>
            <person name="Goeker M."/>
        </authorList>
    </citation>
    <scope>NUCLEOTIDE SEQUENCE [LARGE SCALE GENOMIC DNA]</scope>
    <source>
        <strain evidence="2 3">DSM 105143</strain>
    </source>
</reference>
<dbReference type="RefSeq" id="WP_307121734.1">
    <property type="nucleotide sequence ID" value="NZ_JAUSTM010000008.1"/>
</dbReference>
<keyword evidence="1" id="KW-1133">Transmembrane helix</keyword>
<dbReference type="Proteomes" id="UP001223079">
    <property type="component" value="Unassembled WGS sequence"/>
</dbReference>
<keyword evidence="1" id="KW-0812">Transmembrane</keyword>
<feature type="transmembrane region" description="Helical" evidence="1">
    <location>
        <begin position="103"/>
        <end position="125"/>
    </location>
</feature>